<keyword evidence="2" id="KW-0804">Transcription</keyword>
<dbReference type="SUPFAM" id="SSF46689">
    <property type="entry name" value="Homeodomain-like"/>
    <property type="match status" value="1"/>
</dbReference>
<dbReference type="InterPro" id="IPR018060">
    <property type="entry name" value="HTH_AraC"/>
</dbReference>
<protein>
    <submittedName>
        <fullName evidence="4">AraC family carnitine catabolism transcriptional activator</fullName>
    </submittedName>
</protein>
<dbReference type="PANTHER" id="PTHR43130:SF3">
    <property type="entry name" value="HTH-TYPE TRANSCRIPTIONAL REGULATOR RV1931C"/>
    <property type="match status" value="1"/>
</dbReference>
<dbReference type="EMBL" id="JACICD010000011">
    <property type="protein sequence ID" value="MBB3773451.1"/>
    <property type="molecule type" value="Genomic_DNA"/>
</dbReference>
<dbReference type="InterPro" id="IPR052158">
    <property type="entry name" value="INH-QAR"/>
</dbReference>
<evidence type="ECO:0000256" key="2">
    <source>
        <dbReference type="ARBA" id="ARBA00023163"/>
    </source>
</evidence>
<reference evidence="4 5" key="1">
    <citation type="submission" date="2020-08" db="EMBL/GenBank/DDBJ databases">
        <title>Genomic Encyclopedia of Type Strains, Phase IV (KMG-IV): sequencing the most valuable type-strain genomes for metagenomic binning, comparative biology and taxonomic classification.</title>
        <authorList>
            <person name="Goeker M."/>
        </authorList>
    </citation>
    <scope>NUCLEOTIDE SEQUENCE [LARGE SCALE GENOMIC DNA]</scope>
    <source>
        <strain evidence="4 5">DSM 5895</strain>
    </source>
</reference>
<comment type="caution">
    <text evidence="4">The sequence shown here is derived from an EMBL/GenBank/DDBJ whole genome shotgun (WGS) entry which is preliminary data.</text>
</comment>
<feature type="domain" description="HTH araC/xylS-type" evidence="3">
    <location>
        <begin position="228"/>
        <end position="326"/>
    </location>
</feature>
<dbReference type="PROSITE" id="PS01124">
    <property type="entry name" value="HTH_ARAC_FAMILY_2"/>
    <property type="match status" value="1"/>
</dbReference>
<dbReference type="InterPro" id="IPR009057">
    <property type="entry name" value="Homeodomain-like_sf"/>
</dbReference>
<sequence length="382" mass="42048">MSPTEAPSSGERRSSGPPSFNFILQPEFPLNALVLATEALRIVNQYSGRELFRWRLASEDGNPVRASNGLWMSVDDGLSSLPPADFYFVFEGNLPMQRNSPKLLNQLRTAARFGATIGAVDTGAFALAQAGMLKGRSVVLHWEAVPSFRERFPDIAVSNQIYLIDGPRISCAGGVAMLDLILDLIGRLESPSLASEVANALVHAPRPAATPQRLDDAPRPAARPTLADRIVALMENNLDFPLALEDIADQLGVSAKTVLRACSRSFDETPMRLYLRIRLQAARNMLFYEEFGIKDVATACGFSYPGVLSRAFHAQFGMTPREFRASLRRQQNQAYRPEVRRLSIAPLTHRALDVAPEPMPKTALDANNESFLIKSDRETGPL</sequence>
<dbReference type="Pfam" id="PF12833">
    <property type="entry name" value="HTH_18"/>
    <property type="match status" value="1"/>
</dbReference>
<name>A0A839ZF47_9HYPH</name>
<dbReference type="SMART" id="SM00342">
    <property type="entry name" value="HTH_ARAC"/>
    <property type="match status" value="1"/>
</dbReference>
<keyword evidence="1" id="KW-0805">Transcription regulation</keyword>
<dbReference type="InterPro" id="IPR029062">
    <property type="entry name" value="Class_I_gatase-like"/>
</dbReference>
<accession>A0A839ZF47</accession>
<proteinExistence type="predicted"/>
<evidence type="ECO:0000259" key="3">
    <source>
        <dbReference type="PROSITE" id="PS01124"/>
    </source>
</evidence>
<evidence type="ECO:0000313" key="5">
    <source>
        <dbReference type="Proteomes" id="UP000533469"/>
    </source>
</evidence>
<organism evidence="4 5">
    <name type="scientific">Ancylobacter tetraedralis</name>
    <dbReference type="NCBI Taxonomy" id="217068"/>
    <lineage>
        <taxon>Bacteria</taxon>
        <taxon>Pseudomonadati</taxon>
        <taxon>Pseudomonadota</taxon>
        <taxon>Alphaproteobacteria</taxon>
        <taxon>Hyphomicrobiales</taxon>
        <taxon>Xanthobacteraceae</taxon>
        <taxon>Ancylobacter</taxon>
    </lineage>
</organism>
<evidence type="ECO:0000256" key="1">
    <source>
        <dbReference type="ARBA" id="ARBA00023015"/>
    </source>
</evidence>
<dbReference type="GO" id="GO:0003700">
    <property type="term" value="F:DNA-binding transcription factor activity"/>
    <property type="evidence" value="ECO:0007669"/>
    <property type="project" value="InterPro"/>
</dbReference>
<dbReference type="Gene3D" id="1.10.10.60">
    <property type="entry name" value="Homeodomain-like"/>
    <property type="match status" value="1"/>
</dbReference>
<keyword evidence="5" id="KW-1185">Reference proteome</keyword>
<dbReference type="Gene3D" id="3.40.50.880">
    <property type="match status" value="1"/>
</dbReference>
<dbReference type="AlphaFoldDB" id="A0A839ZF47"/>
<dbReference type="SUPFAM" id="SSF52317">
    <property type="entry name" value="Class I glutamine amidotransferase-like"/>
    <property type="match status" value="1"/>
</dbReference>
<gene>
    <name evidence="4" type="ORF">FHS55_004088</name>
</gene>
<evidence type="ECO:0000313" key="4">
    <source>
        <dbReference type="EMBL" id="MBB3773451.1"/>
    </source>
</evidence>
<dbReference type="CDD" id="cd03136">
    <property type="entry name" value="GATase1_AraC_ArgR_like"/>
    <property type="match status" value="1"/>
</dbReference>
<dbReference type="GO" id="GO:0043565">
    <property type="term" value="F:sequence-specific DNA binding"/>
    <property type="evidence" value="ECO:0007669"/>
    <property type="project" value="InterPro"/>
</dbReference>
<dbReference type="RefSeq" id="WP_183191594.1">
    <property type="nucleotide sequence ID" value="NZ_JACICD010000011.1"/>
</dbReference>
<dbReference type="PANTHER" id="PTHR43130">
    <property type="entry name" value="ARAC-FAMILY TRANSCRIPTIONAL REGULATOR"/>
    <property type="match status" value="1"/>
</dbReference>
<dbReference type="Proteomes" id="UP000533469">
    <property type="component" value="Unassembled WGS sequence"/>
</dbReference>